<evidence type="ECO:0000256" key="1">
    <source>
        <dbReference type="SAM" id="Coils"/>
    </source>
</evidence>
<feature type="compositionally biased region" description="Polar residues" evidence="2">
    <location>
        <begin position="434"/>
        <end position="451"/>
    </location>
</feature>
<feature type="compositionally biased region" description="Low complexity" evidence="2">
    <location>
        <begin position="462"/>
        <end position="473"/>
    </location>
</feature>
<feature type="compositionally biased region" description="Basic and acidic residues" evidence="2">
    <location>
        <begin position="65"/>
        <end position="75"/>
    </location>
</feature>
<reference evidence="3" key="1">
    <citation type="submission" date="2023-06" db="EMBL/GenBank/DDBJ databases">
        <authorList>
            <consortium name="Lawrence Berkeley National Laboratory"/>
            <person name="Ahrendt S."/>
            <person name="Sahu N."/>
            <person name="Indic B."/>
            <person name="Wong-Bajracharya J."/>
            <person name="Merenyi Z."/>
            <person name="Ke H.-M."/>
            <person name="Monk M."/>
            <person name="Kocsube S."/>
            <person name="Drula E."/>
            <person name="Lipzen A."/>
            <person name="Balint B."/>
            <person name="Henrissat B."/>
            <person name="Andreopoulos B."/>
            <person name="Martin F.M."/>
            <person name="Harder C.B."/>
            <person name="Rigling D."/>
            <person name="Ford K.L."/>
            <person name="Foster G.D."/>
            <person name="Pangilinan J."/>
            <person name="Papanicolaou A."/>
            <person name="Barry K."/>
            <person name="LaButti K."/>
            <person name="Viragh M."/>
            <person name="Koriabine M."/>
            <person name="Yan M."/>
            <person name="Riley R."/>
            <person name="Champramary S."/>
            <person name="Plett K.L."/>
            <person name="Tsai I.J."/>
            <person name="Slot J."/>
            <person name="Sipos G."/>
            <person name="Plett J."/>
            <person name="Nagy L.G."/>
            <person name="Grigoriev I.V."/>
        </authorList>
    </citation>
    <scope>NUCLEOTIDE SEQUENCE</scope>
    <source>
        <strain evidence="3">CCBAS 213</strain>
    </source>
</reference>
<dbReference type="GeneID" id="85354949"/>
<proteinExistence type="predicted"/>
<feature type="coiled-coil region" evidence="1">
    <location>
        <begin position="261"/>
        <end position="299"/>
    </location>
</feature>
<name>A0AA39NKG7_ARMTA</name>
<evidence type="ECO:0000256" key="2">
    <source>
        <dbReference type="SAM" id="MobiDB-lite"/>
    </source>
</evidence>
<organism evidence="3 4">
    <name type="scientific">Armillaria tabescens</name>
    <name type="common">Ringless honey mushroom</name>
    <name type="synonym">Agaricus tabescens</name>
    <dbReference type="NCBI Taxonomy" id="1929756"/>
    <lineage>
        <taxon>Eukaryota</taxon>
        <taxon>Fungi</taxon>
        <taxon>Dikarya</taxon>
        <taxon>Basidiomycota</taxon>
        <taxon>Agaricomycotina</taxon>
        <taxon>Agaricomycetes</taxon>
        <taxon>Agaricomycetidae</taxon>
        <taxon>Agaricales</taxon>
        <taxon>Marasmiineae</taxon>
        <taxon>Physalacriaceae</taxon>
        <taxon>Desarmillaria</taxon>
    </lineage>
</organism>
<dbReference type="EMBL" id="JAUEPS010000003">
    <property type="protein sequence ID" value="KAK0467255.1"/>
    <property type="molecule type" value="Genomic_DNA"/>
</dbReference>
<feature type="region of interest" description="Disordered" evidence="2">
    <location>
        <begin position="417"/>
        <end position="481"/>
    </location>
</feature>
<feature type="region of interest" description="Disordered" evidence="2">
    <location>
        <begin position="159"/>
        <end position="218"/>
    </location>
</feature>
<comment type="caution">
    <text evidence="3">The sequence shown here is derived from an EMBL/GenBank/DDBJ whole genome shotgun (WGS) entry which is preliminary data.</text>
</comment>
<keyword evidence="1" id="KW-0175">Coiled coil</keyword>
<evidence type="ECO:0000313" key="4">
    <source>
        <dbReference type="Proteomes" id="UP001175211"/>
    </source>
</evidence>
<dbReference type="Proteomes" id="UP001175211">
    <property type="component" value="Unassembled WGS sequence"/>
</dbReference>
<dbReference type="RefSeq" id="XP_060337847.1">
    <property type="nucleotide sequence ID" value="XM_060471401.1"/>
</dbReference>
<evidence type="ECO:0000313" key="3">
    <source>
        <dbReference type="EMBL" id="KAK0467255.1"/>
    </source>
</evidence>
<feature type="region of interest" description="Disordered" evidence="2">
    <location>
        <begin position="54"/>
        <end position="75"/>
    </location>
</feature>
<feature type="compositionally biased region" description="Polar residues" evidence="2">
    <location>
        <begin position="187"/>
        <end position="213"/>
    </location>
</feature>
<keyword evidence="4" id="KW-1185">Reference proteome</keyword>
<sequence length="491" mass="53341">MNLHAQSEQTDNHLEFEVPPTAMSQAFHSPSSPKAQRPFSIDLSLELEQQLDMESPPVTPAYNAHTHDTRPKRESLDPQVLAHIVMQLRHSLAEMTKERDDLLQLVSGAHSNEAELKDALQAVTEKATELEEELMTARRKMKDDEDAIAMLRTKVEESRRGLMRLQSENQNRRQSVGPMPLDLSRAGFNNFSTPGSSKRASFTPATGSHTTRPNAHRRISSVSDTCLDDQSSQTLIVPPELSATSSRRISGIYNRSPQADRDSFNLELEALRKELRAVKDELEETKHELSEANEAKEASDTCVNALREFISENNVGTVDLDARDGVKLPPLPATTTGDETEAKKASAGWGFKLWKVDTSVKPANGPSSTATTSTASPVIAPSPQFNASGVPLTRKIGGFFSSRGSVSSTASNITNSALQSNAATPQVPHRDSVYSFSDASSMNEPLSPTSEESSHNDVVVRSLSDIGSLGGSSPPYSNGVAMHVEKEVLAS</sequence>
<dbReference type="AlphaFoldDB" id="A0AA39NKG7"/>
<protein>
    <submittedName>
        <fullName evidence="3">Uncharacterized protein</fullName>
    </submittedName>
</protein>
<gene>
    <name evidence="3" type="ORF">EV420DRAFT_1507913</name>
</gene>
<accession>A0AA39NKG7</accession>